<dbReference type="Pfam" id="PF22483">
    <property type="entry name" value="Mu-transpos_C_2"/>
    <property type="match status" value="1"/>
</dbReference>
<organism evidence="4 5">
    <name type="scientific">Novimethylophilus kurashikiensis</name>
    <dbReference type="NCBI Taxonomy" id="1825523"/>
    <lineage>
        <taxon>Bacteria</taxon>
        <taxon>Pseudomonadati</taxon>
        <taxon>Pseudomonadota</taxon>
        <taxon>Betaproteobacteria</taxon>
        <taxon>Nitrosomonadales</taxon>
        <taxon>Methylophilaceae</taxon>
        <taxon>Novimethylophilus</taxon>
    </lineage>
</organism>
<dbReference type="GO" id="GO:0015074">
    <property type="term" value="P:DNA integration"/>
    <property type="evidence" value="ECO:0007669"/>
    <property type="project" value="InterPro"/>
</dbReference>
<evidence type="ECO:0000313" key="4">
    <source>
        <dbReference type="EMBL" id="GBG15699.1"/>
    </source>
</evidence>
<comment type="similarity">
    <text evidence="1">Belongs to the transposase IS21/IS408/IS1162 family.</text>
</comment>
<name>A0A2R5FCW6_9PROT</name>
<protein>
    <submittedName>
        <fullName evidence="4">Two-component system response regulator</fullName>
    </submittedName>
</protein>
<evidence type="ECO:0000259" key="3">
    <source>
        <dbReference type="PROSITE" id="PS50994"/>
    </source>
</evidence>
<dbReference type="RefSeq" id="WP_109016840.1">
    <property type="nucleotide sequence ID" value="NZ_BDOQ01000019.1"/>
</dbReference>
<evidence type="ECO:0000256" key="2">
    <source>
        <dbReference type="SAM" id="MobiDB-lite"/>
    </source>
</evidence>
<dbReference type="PANTHER" id="PTHR35004">
    <property type="entry name" value="TRANSPOSASE RV3428C-RELATED"/>
    <property type="match status" value="1"/>
</dbReference>
<dbReference type="PANTHER" id="PTHR35004:SF8">
    <property type="entry name" value="TRANSPOSASE RV3428C-RELATED"/>
    <property type="match status" value="1"/>
</dbReference>
<dbReference type="PROSITE" id="PS50994">
    <property type="entry name" value="INTEGRASE"/>
    <property type="match status" value="1"/>
</dbReference>
<dbReference type="AlphaFoldDB" id="A0A2R5FCW6"/>
<dbReference type="InterPro" id="IPR036397">
    <property type="entry name" value="RNaseH_sf"/>
</dbReference>
<accession>A0A2R5FCW6</accession>
<dbReference type="OrthoDB" id="3542865at2"/>
<dbReference type="EMBL" id="BDOQ01000019">
    <property type="protein sequence ID" value="GBG15699.1"/>
    <property type="molecule type" value="Genomic_DNA"/>
</dbReference>
<sequence>MAIPIFKRREIVRLLCMGGELSNRRISTLLGVSSGTINMIASQLPTLGMTWEQLKVLDDNAFLGAFIKKPKSAESNRPRPDCLLWHMEIERDKDVTLHLLWEEWHAEHPDGISYPQATRLYKQWLKKQRVSMRKVHHPGERSFVDFAGRKLPIYDRGGNPVRYAEVFVAALGASSYSFCLAVWSQTIADWILCNVKMLEFFGGVPRIITPDNLKSAVTKVTREGPHINPTYAEFAEYYDTAIVPARVRKPNDKGSAEVAVLIIQRWILAALRHRQFHSLEEANAEIQRLLAIFNNKEMKAYKLSRRERFEILDKPALKILPDTAYEYAAWRLKVRVGDNYHVLHEGHYYSVPYAIAHAFVDIRAGAKTIEIIHNGMRVATHMLSNMAGGYTTNPAHLSPNHLQYAEGSPDQLLQWAAAVGPATERVFQHHLLQNRHLANGIRAACAIQKLGRQYGADRLEEVCEYAARIHSMSHSSILSIFRSKADKRPSLNAKAEPPASHVNVRGSDYYKQTTGEEE</sequence>
<proteinExistence type="inferred from homology"/>
<dbReference type="InterPro" id="IPR001584">
    <property type="entry name" value="Integrase_cat-core"/>
</dbReference>
<evidence type="ECO:0000256" key="1">
    <source>
        <dbReference type="ARBA" id="ARBA00009277"/>
    </source>
</evidence>
<comment type="caution">
    <text evidence="4">The sequence shown here is derived from an EMBL/GenBank/DDBJ whole genome shotgun (WGS) entry which is preliminary data.</text>
</comment>
<dbReference type="SUPFAM" id="SSF53098">
    <property type="entry name" value="Ribonuclease H-like"/>
    <property type="match status" value="1"/>
</dbReference>
<dbReference type="Proteomes" id="UP000245081">
    <property type="component" value="Unassembled WGS sequence"/>
</dbReference>
<feature type="domain" description="Integrase catalytic" evidence="3">
    <location>
        <begin position="134"/>
        <end position="316"/>
    </location>
</feature>
<gene>
    <name evidence="4" type="ORF">NMK_3310</name>
</gene>
<dbReference type="Gene3D" id="3.30.420.10">
    <property type="entry name" value="Ribonuclease H-like superfamily/Ribonuclease H"/>
    <property type="match status" value="1"/>
</dbReference>
<feature type="region of interest" description="Disordered" evidence="2">
    <location>
        <begin position="488"/>
        <end position="518"/>
    </location>
</feature>
<dbReference type="InterPro" id="IPR012337">
    <property type="entry name" value="RNaseH-like_sf"/>
</dbReference>
<keyword evidence="5" id="KW-1185">Reference proteome</keyword>
<dbReference type="NCBIfam" id="NF033546">
    <property type="entry name" value="transpos_IS21"/>
    <property type="match status" value="1"/>
</dbReference>
<dbReference type="InterPro" id="IPR054353">
    <property type="entry name" value="IstA-like_C"/>
</dbReference>
<dbReference type="GO" id="GO:0003676">
    <property type="term" value="F:nucleic acid binding"/>
    <property type="evidence" value="ECO:0007669"/>
    <property type="project" value="InterPro"/>
</dbReference>
<evidence type="ECO:0000313" key="5">
    <source>
        <dbReference type="Proteomes" id="UP000245081"/>
    </source>
</evidence>
<reference evidence="4 5" key="1">
    <citation type="journal article" date="2018" name="Environ. Microbiol.">
        <title>Isolation and genomic characterization of Novimethylophilus kurashikiensis gen. nov. sp. nov., a new lanthanide-dependent methylotrophic species of Methylophilaceae.</title>
        <authorList>
            <person name="Lv H."/>
            <person name="Sahin N."/>
            <person name="Tani A."/>
        </authorList>
    </citation>
    <scope>NUCLEOTIDE SEQUENCE [LARGE SCALE GENOMIC DNA]</scope>
    <source>
        <strain evidence="4 5">La2-4</strain>
    </source>
</reference>